<accession>A0ABY4CA61</accession>
<name>A0ABY4CA61_9BACT</name>
<reference evidence="2" key="1">
    <citation type="submission" date="2022-03" db="EMBL/GenBank/DDBJ databases">
        <title>Genome Identification and Characterization of new species Bdellovibrio reynosense LBG001 sp. nov. from a Mexico soil sample.</title>
        <authorList>
            <person name="Camilli A."/>
            <person name="Ajao Y."/>
            <person name="Guo X."/>
        </authorList>
    </citation>
    <scope>NUCLEOTIDE SEQUENCE</scope>
    <source>
        <strain evidence="2">LBG001</strain>
    </source>
</reference>
<feature type="chain" id="PRO_5046721524" evidence="1">
    <location>
        <begin position="19"/>
        <end position="182"/>
    </location>
</feature>
<dbReference type="EMBL" id="CP093442">
    <property type="protein sequence ID" value="UOF01629.1"/>
    <property type="molecule type" value="Genomic_DNA"/>
</dbReference>
<keyword evidence="1" id="KW-0732">Signal</keyword>
<protein>
    <submittedName>
        <fullName evidence="2">Uncharacterized protein</fullName>
    </submittedName>
</protein>
<evidence type="ECO:0000313" key="3">
    <source>
        <dbReference type="Proteomes" id="UP000830116"/>
    </source>
</evidence>
<sequence>MKKLIFVISFALALNANAANKETEKRISFAADLLASLAEDSETYTVTPNKDPKLMIKELALNEELVESEADFEAHWTVGSEAWATDSLLWGAENMMGGIEYVKVVLFQILEEGERTDADKIKYADAMLKVERAEQILRSIKSVKYGVAPMGAVQCGVTFQSLLIIDTENGKIYNIVMEDSGC</sequence>
<evidence type="ECO:0000313" key="2">
    <source>
        <dbReference type="EMBL" id="UOF01629.1"/>
    </source>
</evidence>
<evidence type="ECO:0000256" key="1">
    <source>
        <dbReference type="SAM" id="SignalP"/>
    </source>
</evidence>
<feature type="signal peptide" evidence="1">
    <location>
        <begin position="1"/>
        <end position="18"/>
    </location>
</feature>
<dbReference type="Proteomes" id="UP000830116">
    <property type="component" value="Chromosome"/>
</dbReference>
<keyword evidence="3" id="KW-1185">Reference proteome</keyword>
<dbReference type="RefSeq" id="WP_243538165.1">
    <property type="nucleotide sequence ID" value="NZ_CP093442.1"/>
</dbReference>
<gene>
    <name evidence="2" type="ORF">MNR06_01510</name>
</gene>
<proteinExistence type="predicted"/>
<organism evidence="2 3">
    <name type="scientific">Bdellovibrio reynosensis</name>
    <dbReference type="NCBI Taxonomy" id="2835041"/>
    <lineage>
        <taxon>Bacteria</taxon>
        <taxon>Pseudomonadati</taxon>
        <taxon>Bdellovibrionota</taxon>
        <taxon>Bdellovibrionia</taxon>
        <taxon>Bdellovibrionales</taxon>
        <taxon>Pseudobdellovibrionaceae</taxon>
        <taxon>Bdellovibrio</taxon>
    </lineage>
</organism>